<dbReference type="PRINTS" id="PR00081">
    <property type="entry name" value="GDHRDH"/>
</dbReference>
<dbReference type="GO" id="GO:0016616">
    <property type="term" value="F:oxidoreductase activity, acting on the CH-OH group of donors, NAD or NADP as acceptor"/>
    <property type="evidence" value="ECO:0007669"/>
    <property type="project" value="TreeGrafter"/>
</dbReference>
<comment type="similarity">
    <text evidence="1">Belongs to the short-chain dehydrogenases/reductases (SDR) family.</text>
</comment>
<dbReference type="SMART" id="SM00822">
    <property type="entry name" value="PKS_KR"/>
    <property type="match status" value="1"/>
</dbReference>
<accession>A0A7Y9IB09</accession>
<evidence type="ECO:0000256" key="1">
    <source>
        <dbReference type="ARBA" id="ARBA00006484"/>
    </source>
</evidence>
<dbReference type="PANTHER" id="PTHR42760">
    <property type="entry name" value="SHORT-CHAIN DEHYDROGENASES/REDUCTASES FAMILY MEMBER"/>
    <property type="match status" value="1"/>
</dbReference>
<dbReference type="RefSeq" id="WP_312879227.1">
    <property type="nucleotide sequence ID" value="NZ_JACCBU010000001.1"/>
</dbReference>
<dbReference type="AlphaFoldDB" id="A0A7Y9IB09"/>
<dbReference type="InterPro" id="IPR002347">
    <property type="entry name" value="SDR_fam"/>
</dbReference>
<evidence type="ECO:0000256" key="2">
    <source>
        <dbReference type="ARBA" id="ARBA00023002"/>
    </source>
</evidence>
<dbReference type="Proteomes" id="UP000569914">
    <property type="component" value="Unassembled WGS sequence"/>
</dbReference>
<dbReference type="PROSITE" id="PS00061">
    <property type="entry name" value="ADH_SHORT"/>
    <property type="match status" value="1"/>
</dbReference>
<dbReference type="Pfam" id="PF13561">
    <property type="entry name" value="adh_short_C2"/>
    <property type="match status" value="1"/>
</dbReference>
<evidence type="ECO:0000259" key="3">
    <source>
        <dbReference type="SMART" id="SM00822"/>
    </source>
</evidence>
<dbReference type="NCBIfam" id="NF005309">
    <property type="entry name" value="PRK06841.1"/>
    <property type="match status" value="1"/>
</dbReference>
<dbReference type="InterPro" id="IPR057326">
    <property type="entry name" value="KR_dom"/>
</dbReference>
<dbReference type="CDD" id="cd05233">
    <property type="entry name" value="SDR_c"/>
    <property type="match status" value="1"/>
</dbReference>
<gene>
    <name evidence="4" type="ORF">BKA15_004716</name>
</gene>
<dbReference type="SUPFAM" id="SSF51735">
    <property type="entry name" value="NAD(P)-binding Rossmann-fold domains"/>
    <property type="match status" value="1"/>
</dbReference>
<proteinExistence type="inferred from homology"/>
<sequence>MTGGLITDIDVDVSELQVRLTGKVAVITGGGSGIGRAIAERFAASGARVVLLDRDLVAAAEVAAALNAGRADDQPEALALQCDVASSASVATAVAATVERAGVPDILVNSAGIARLAPAELLDDTGWDATLAVNLTGTYRMCREVGRRMLDRGRGKIINLASQAASVAIAEHAAYCASKFGVVGLTKVLALEWAGRGVTTNSISPTVVLTPLGIDAWDNPKGEAHQAEIPVGRFAKPEEIAAVAAFLASGAADMINGADLVVDGGFTIR</sequence>
<dbReference type="InterPro" id="IPR020904">
    <property type="entry name" value="Sc_DH/Rdtase_CS"/>
</dbReference>
<dbReference type="PRINTS" id="PR00080">
    <property type="entry name" value="SDRFAMILY"/>
</dbReference>
<comment type="caution">
    <text evidence="4">The sequence shown here is derived from an EMBL/GenBank/DDBJ whole genome shotgun (WGS) entry which is preliminary data.</text>
</comment>
<dbReference type="PANTHER" id="PTHR42760:SF115">
    <property type="entry name" value="3-OXOACYL-[ACYL-CARRIER-PROTEIN] REDUCTASE FABG"/>
    <property type="match status" value="1"/>
</dbReference>
<keyword evidence="2" id="KW-0560">Oxidoreductase</keyword>
<protein>
    <submittedName>
        <fullName evidence="4">NAD(P)-dependent dehydrogenase (Short-subunit alcohol dehydrogenase family)</fullName>
    </submittedName>
</protein>
<dbReference type="Gene3D" id="3.40.50.720">
    <property type="entry name" value="NAD(P)-binding Rossmann-like Domain"/>
    <property type="match status" value="1"/>
</dbReference>
<dbReference type="EMBL" id="JACCBU010000001">
    <property type="protein sequence ID" value="NYE73387.1"/>
    <property type="molecule type" value="Genomic_DNA"/>
</dbReference>
<reference evidence="4 5" key="1">
    <citation type="submission" date="2020-07" db="EMBL/GenBank/DDBJ databases">
        <title>Sequencing the genomes of 1000 actinobacteria strains.</title>
        <authorList>
            <person name="Klenk H.-P."/>
        </authorList>
    </citation>
    <scope>NUCLEOTIDE SEQUENCE [LARGE SCALE GENOMIC DNA]</scope>
    <source>
        <strain evidence="4 5">DSM 22083</strain>
    </source>
</reference>
<evidence type="ECO:0000313" key="4">
    <source>
        <dbReference type="EMBL" id="NYE73387.1"/>
    </source>
</evidence>
<dbReference type="FunFam" id="3.40.50.720:FF:000084">
    <property type="entry name" value="Short-chain dehydrogenase reductase"/>
    <property type="match status" value="1"/>
</dbReference>
<dbReference type="InterPro" id="IPR036291">
    <property type="entry name" value="NAD(P)-bd_dom_sf"/>
</dbReference>
<name>A0A7Y9IB09_9ACTN</name>
<organism evidence="4 5">
    <name type="scientific">Microlunatus parietis</name>
    <dbReference type="NCBI Taxonomy" id="682979"/>
    <lineage>
        <taxon>Bacteria</taxon>
        <taxon>Bacillati</taxon>
        <taxon>Actinomycetota</taxon>
        <taxon>Actinomycetes</taxon>
        <taxon>Propionibacteriales</taxon>
        <taxon>Propionibacteriaceae</taxon>
        <taxon>Microlunatus</taxon>
    </lineage>
</organism>
<evidence type="ECO:0000313" key="5">
    <source>
        <dbReference type="Proteomes" id="UP000569914"/>
    </source>
</evidence>
<keyword evidence="5" id="KW-1185">Reference proteome</keyword>
<feature type="domain" description="Ketoreductase" evidence="3">
    <location>
        <begin position="23"/>
        <end position="197"/>
    </location>
</feature>